<dbReference type="EMBL" id="BDCR01000004">
    <property type="protein sequence ID" value="GAT64295.1"/>
    <property type="molecule type" value="Genomic_DNA"/>
</dbReference>
<evidence type="ECO:0008006" key="4">
    <source>
        <dbReference type="Google" id="ProtNLM"/>
    </source>
</evidence>
<protein>
    <recommendedName>
        <fullName evidence="4">MORN repeat-containing protein</fullName>
    </recommendedName>
</protein>
<gene>
    <name evidence="2" type="ORF">PJIAN_4845</name>
</gene>
<proteinExistence type="predicted"/>
<dbReference type="OrthoDB" id="9785122at2"/>
<accession>A0A161LG38</accession>
<keyword evidence="3" id="KW-1185">Reference proteome</keyword>
<sequence>MKYIYIILLLCLCYFGLGHSQTIENTTNTINSHGKKDGIWIDPLKDSKVITFYKCGVENGPKYQINKDGSLYYFGQYKNGKLDGIWYFFNVKQNCYSTIEIINAQAKIEIVQKDINKKVFYEVEAEEVNYYSTMALLSKGKIVIHNDINSYIVDGALKYGIWRYYDNNGKIIKEKDETGEWD</sequence>
<dbReference type="RefSeq" id="WP_068706252.1">
    <property type="nucleotide sequence ID" value="NZ_BDCR01000004.1"/>
</dbReference>
<dbReference type="AlphaFoldDB" id="A0A161LG38"/>
<reference evidence="3" key="1">
    <citation type="submission" date="2016-04" db="EMBL/GenBank/DDBJ databases">
        <title>Draft genome sequence of Paludibacter jiangxiensis strain NM7.</title>
        <authorList>
            <person name="Qiu Y."/>
            <person name="Matsuura N."/>
            <person name="Ohashi A."/>
            <person name="Tourlousse M.D."/>
            <person name="Sekiguchi Y."/>
        </authorList>
    </citation>
    <scope>NUCLEOTIDE SEQUENCE [LARGE SCALE GENOMIC DNA]</scope>
    <source>
        <strain evidence="3">NM7</strain>
    </source>
</reference>
<keyword evidence="1" id="KW-0732">Signal</keyword>
<comment type="caution">
    <text evidence="2">The sequence shown here is derived from an EMBL/GenBank/DDBJ whole genome shotgun (WGS) entry which is preliminary data.</text>
</comment>
<reference evidence="3" key="2">
    <citation type="journal article" date="2017" name="Genome Announc.">
        <title>Draft genome sequence of Paludibacter jiangxiensis NM7(T), a propionate-producing fermentative bacterium.</title>
        <authorList>
            <person name="Qiu Y.-L."/>
            <person name="Tourlousse D.M."/>
            <person name="Matsuura N."/>
            <person name="Ohashi A."/>
            <person name="Sekiguchi Y."/>
        </authorList>
    </citation>
    <scope>NUCLEOTIDE SEQUENCE [LARGE SCALE GENOMIC DNA]</scope>
    <source>
        <strain evidence="3">NM7</strain>
    </source>
</reference>
<dbReference type="Proteomes" id="UP000076586">
    <property type="component" value="Unassembled WGS sequence"/>
</dbReference>
<dbReference type="SUPFAM" id="SSF82185">
    <property type="entry name" value="Histone H3 K4-specific methyltransferase SET7/9 N-terminal domain"/>
    <property type="match status" value="1"/>
</dbReference>
<evidence type="ECO:0000256" key="1">
    <source>
        <dbReference type="SAM" id="SignalP"/>
    </source>
</evidence>
<evidence type="ECO:0000313" key="2">
    <source>
        <dbReference type="EMBL" id="GAT64295.1"/>
    </source>
</evidence>
<name>A0A161LG38_9BACT</name>
<organism evidence="2 3">
    <name type="scientific">Paludibacter jiangxiensis</name>
    <dbReference type="NCBI Taxonomy" id="681398"/>
    <lineage>
        <taxon>Bacteria</taxon>
        <taxon>Pseudomonadati</taxon>
        <taxon>Bacteroidota</taxon>
        <taxon>Bacteroidia</taxon>
        <taxon>Bacteroidales</taxon>
        <taxon>Paludibacteraceae</taxon>
        <taxon>Paludibacter</taxon>
    </lineage>
</organism>
<feature type="signal peptide" evidence="1">
    <location>
        <begin position="1"/>
        <end position="20"/>
    </location>
</feature>
<feature type="chain" id="PRO_5007823820" description="MORN repeat-containing protein" evidence="1">
    <location>
        <begin position="21"/>
        <end position="182"/>
    </location>
</feature>
<evidence type="ECO:0000313" key="3">
    <source>
        <dbReference type="Proteomes" id="UP000076586"/>
    </source>
</evidence>